<reference evidence="8 9" key="1">
    <citation type="journal article" date="2018" name="Sci. Rep.">
        <title>Raphidocelis subcapitata (=Pseudokirchneriella subcapitata) provides an insight into genome evolution and environmental adaptations in the Sphaeropleales.</title>
        <authorList>
            <person name="Suzuki S."/>
            <person name="Yamaguchi H."/>
            <person name="Nakajima N."/>
            <person name="Kawachi M."/>
        </authorList>
    </citation>
    <scope>NUCLEOTIDE SEQUENCE [LARGE SCALE GENOMIC DNA]</scope>
    <source>
        <strain evidence="8 9">NIES-35</strain>
    </source>
</reference>
<dbReference type="GO" id="GO:0004252">
    <property type="term" value="F:serine-type endopeptidase activity"/>
    <property type="evidence" value="ECO:0007669"/>
    <property type="project" value="InterPro"/>
</dbReference>
<evidence type="ECO:0000256" key="2">
    <source>
        <dbReference type="ARBA" id="ARBA00009045"/>
    </source>
</evidence>
<evidence type="ECO:0000256" key="5">
    <source>
        <dbReference type="ARBA" id="ARBA00023136"/>
    </source>
</evidence>
<accession>A0A2V0PNU3</accession>
<comment type="subcellular location">
    <subcellularLocation>
        <location evidence="1">Membrane</location>
        <topology evidence="1">Multi-pass membrane protein</topology>
    </subcellularLocation>
</comment>
<dbReference type="SUPFAM" id="SSF144091">
    <property type="entry name" value="Rhomboid-like"/>
    <property type="match status" value="1"/>
</dbReference>
<evidence type="ECO:0000313" key="8">
    <source>
        <dbReference type="EMBL" id="GBF99640.1"/>
    </source>
</evidence>
<sequence length="471" mass="48582">MLPAALQQRPPPWRVLRRPCPKLLRCRAAGSGLGSGASGSERSVESALSQLDSLLGPALQQATERQKSGARAEGGAPTAAAGPAARARPSYALREPPTSTTDLSGLTEPRSRPDISTAMYYLVLLVYASLYAAELLNGDEAAAALRANLANDHGAVASGDALRLFTSAFVTTSIRQLGVTLLCLFTVGSELESLLGSGVFWALLCLSVISGGFADAALSPQLISDGPAPIVASVAAALLALHIKNWRIENQLQQLKTRREEAMTPGALANGGSPSLARAKLRAMVLDLAGGPPPRLFSQEDKGAKAAAGTGLMGAFEVDSDEEELEETTFEFLEGLWAPTFLLPREAKEFTTLAGLAAGSVSAVLDAAGGSGDYTSIAGSFVFGGSLGYLLAPKWRVNWELASKEGGSGAGGPGSALGAGGAESVSSLDANGGEYWRPRLYDAVQGRARANTIVGATAGLYAALGIWLLTN</sequence>
<dbReference type="Gene3D" id="1.20.1540.10">
    <property type="entry name" value="Rhomboid-like"/>
    <property type="match status" value="1"/>
</dbReference>
<dbReference type="EMBL" id="BDRX01000166">
    <property type="protein sequence ID" value="GBF99640.1"/>
    <property type="molecule type" value="Genomic_DNA"/>
</dbReference>
<organism evidence="8 9">
    <name type="scientific">Raphidocelis subcapitata</name>
    <dbReference type="NCBI Taxonomy" id="307507"/>
    <lineage>
        <taxon>Eukaryota</taxon>
        <taxon>Viridiplantae</taxon>
        <taxon>Chlorophyta</taxon>
        <taxon>core chlorophytes</taxon>
        <taxon>Chlorophyceae</taxon>
        <taxon>CS clade</taxon>
        <taxon>Sphaeropleales</taxon>
        <taxon>Selenastraceae</taxon>
        <taxon>Raphidocelis</taxon>
    </lineage>
</organism>
<feature type="compositionally biased region" description="Low complexity" evidence="6">
    <location>
        <begin position="69"/>
        <end position="89"/>
    </location>
</feature>
<gene>
    <name evidence="8" type="ORF">Rsub_12577</name>
</gene>
<dbReference type="Proteomes" id="UP000247498">
    <property type="component" value="Unassembled WGS sequence"/>
</dbReference>
<dbReference type="Pfam" id="PF01694">
    <property type="entry name" value="Rhomboid"/>
    <property type="match status" value="1"/>
</dbReference>
<evidence type="ECO:0000256" key="4">
    <source>
        <dbReference type="ARBA" id="ARBA00022989"/>
    </source>
</evidence>
<evidence type="ECO:0000259" key="7">
    <source>
        <dbReference type="Pfam" id="PF01694"/>
    </source>
</evidence>
<dbReference type="AlphaFoldDB" id="A0A2V0PNU3"/>
<dbReference type="InterPro" id="IPR035952">
    <property type="entry name" value="Rhomboid-like_sf"/>
</dbReference>
<feature type="domain" description="Peptidase S54 rhomboid" evidence="7">
    <location>
        <begin position="160"/>
        <end position="248"/>
    </location>
</feature>
<evidence type="ECO:0000256" key="3">
    <source>
        <dbReference type="ARBA" id="ARBA00022692"/>
    </source>
</evidence>
<feature type="region of interest" description="Disordered" evidence="6">
    <location>
        <begin position="59"/>
        <end position="109"/>
    </location>
</feature>
<protein>
    <recommendedName>
        <fullName evidence="7">Peptidase S54 rhomboid domain-containing protein</fullName>
    </recommendedName>
</protein>
<comment type="caution">
    <text evidence="8">The sequence shown here is derived from an EMBL/GenBank/DDBJ whole genome shotgun (WGS) entry which is preliminary data.</text>
</comment>
<name>A0A2V0PNU3_9CHLO</name>
<proteinExistence type="inferred from homology"/>
<evidence type="ECO:0000256" key="6">
    <source>
        <dbReference type="SAM" id="MobiDB-lite"/>
    </source>
</evidence>
<dbReference type="InParanoid" id="A0A2V0PNU3"/>
<evidence type="ECO:0000256" key="1">
    <source>
        <dbReference type="ARBA" id="ARBA00004141"/>
    </source>
</evidence>
<keyword evidence="4" id="KW-1133">Transmembrane helix</keyword>
<dbReference type="InterPro" id="IPR022764">
    <property type="entry name" value="Peptidase_S54_rhomboid_dom"/>
</dbReference>
<evidence type="ECO:0000313" key="9">
    <source>
        <dbReference type="Proteomes" id="UP000247498"/>
    </source>
</evidence>
<comment type="similarity">
    <text evidence="2">Belongs to the peptidase S54 family.</text>
</comment>
<dbReference type="OrthoDB" id="418595at2759"/>
<keyword evidence="9" id="KW-1185">Reference proteome</keyword>
<dbReference type="GO" id="GO:0016020">
    <property type="term" value="C:membrane"/>
    <property type="evidence" value="ECO:0007669"/>
    <property type="project" value="UniProtKB-SubCell"/>
</dbReference>
<keyword evidence="5" id="KW-0472">Membrane</keyword>
<keyword evidence="3" id="KW-0812">Transmembrane</keyword>